<protein>
    <submittedName>
        <fullName evidence="3">Aldo/keto reductase</fullName>
    </submittedName>
</protein>
<reference evidence="3 4" key="1">
    <citation type="submission" date="2019-03" db="EMBL/GenBank/DDBJ databases">
        <title>The complete genome sequence of Swingsia_sp. F3b2 LMG30590(T).</title>
        <authorList>
            <person name="Chua K.-O."/>
            <person name="Chan K.-G."/>
            <person name="See-Too W.-S."/>
        </authorList>
    </citation>
    <scope>NUCLEOTIDE SEQUENCE [LARGE SCALE GENOMIC DNA]</scope>
    <source>
        <strain evidence="3 4">F3b2</strain>
    </source>
</reference>
<dbReference type="InterPro" id="IPR023210">
    <property type="entry name" value="NADP_OxRdtase_dom"/>
</dbReference>
<dbReference type="InterPro" id="IPR036812">
    <property type="entry name" value="NAD(P)_OxRdtase_dom_sf"/>
</dbReference>
<dbReference type="GO" id="GO:0005829">
    <property type="term" value="C:cytosol"/>
    <property type="evidence" value="ECO:0007669"/>
    <property type="project" value="TreeGrafter"/>
</dbReference>
<evidence type="ECO:0000313" key="3">
    <source>
        <dbReference type="EMBL" id="QDH13595.1"/>
    </source>
</evidence>
<sequence length="352" mass="38625">MTATSPHLYRSLGASALEVSTLCLGSMMFGGPCDEATALRIMDDAHARGFNFLDTADVYQQGRTEEVVGKGIAKHRDDWIVATKFGFSGASMGFAGAQRPNREGQSRKWILQTFERSLKRMATDYVDILYFHRALPGVTLEEGLRTVNDLMAQGKVLYYGLSNFRGWEIADVVRLADRMNMTRPIVSQPLYNITDRTAEQEILPAGAHYGLGAVPYSPLARGVLTGKYAPNQQPAPGSRAGRADKRMMETEWRAESLELAQKIKAHAESRGTTAVGFALAWILANPAVSSVLAGPRTFEQWQGYQAGLDYTITPDDEVFINSLVSPGHSSRPGYSDPGYPVRGRAMTIARPL</sequence>
<keyword evidence="1" id="KW-0560">Oxidoreductase</keyword>
<evidence type="ECO:0000256" key="1">
    <source>
        <dbReference type="ARBA" id="ARBA00023002"/>
    </source>
</evidence>
<dbReference type="Proteomes" id="UP000318709">
    <property type="component" value="Chromosome"/>
</dbReference>
<dbReference type="EMBL" id="CP038231">
    <property type="protein sequence ID" value="QDH13595.1"/>
    <property type="molecule type" value="Genomic_DNA"/>
</dbReference>
<dbReference type="RefSeq" id="WP_141443303.1">
    <property type="nucleotide sequence ID" value="NZ_CP038231.1"/>
</dbReference>
<dbReference type="PANTHER" id="PTHR43364:SF4">
    <property type="entry name" value="NAD(P)-LINKED OXIDOREDUCTASE SUPERFAMILY PROTEIN"/>
    <property type="match status" value="1"/>
</dbReference>
<dbReference type="KEGG" id="swf:E3E12_04620"/>
<dbReference type="SUPFAM" id="SSF51430">
    <property type="entry name" value="NAD(P)-linked oxidoreductase"/>
    <property type="match status" value="1"/>
</dbReference>
<evidence type="ECO:0000259" key="2">
    <source>
        <dbReference type="Pfam" id="PF00248"/>
    </source>
</evidence>
<gene>
    <name evidence="3" type="ORF">E3E12_04620</name>
</gene>
<feature type="domain" description="NADP-dependent oxidoreductase" evidence="2">
    <location>
        <begin position="22"/>
        <end position="303"/>
    </location>
</feature>
<dbReference type="PANTHER" id="PTHR43364">
    <property type="entry name" value="NADH-SPECIFIC METHYLGLYOXAL REDUCTASE-RELATED"/>
    <property type="match status" value="1"/>
</dbReference>
<dbReference type="Gene3D" id="3.20.20.100">
    <property type="entry name" value="NADP-dependent oxidoreductase domain"/>
    <property type="match status" value="1"/>
</dbReference>
<name>A0A4Y6UBV3_9PROT</name>
<dbReference type="InterPro" id="IPR050523">
    <property type="entry name" value="AKR_Detox_Biosynth"/>
</dbReference>
<accession>A0A4Y6UBV3</accession>
<keyword evidence="4" id="KW-1185">Reference proteome</keyword>
<evidence type="ECO:0000313" key="4">
    <source>
        <dbReference type="Proteomes" id="UP000318709"/>
    </source>
</evidence>
<proteinExistence type="predicted"/>
<dbReference type="GO" id="GO:0016491">
    <property type="term" value="F:oxidoreductase activity"/>
    <property type="evidence" value="ECO:0007669"/>
    <property type="project" value="UniProtKB-KW"/>
</dbReference>
<dbReference type="AlphaFoldDB" id="A0A4Y6UBV3"/>
<organism evidence="3 4">
    <name type="scientific">Formicincola oecophyllae</name>
    <dbReference type="NCBI Taxonomy" id="2558361"/>
    <lineage>
        <taxon>Bacteria</taxon>
        <taxon>Pseudomonadati</taxon>
        <taxon>Pseudomonadota</taxon>
        <taxon>Alphaproteobacteria</taxon>
        <taxon>Acetobacterales</taxon>
        <taxon>Acetobacteraceae</taxon>
        <taxon>Formicincola</taxon>
    </lineage>
</organism>
<dbReference type="Pfam" id="PF00248">
    <property type="entry name" value="Aldo_ket_red"/>
    <property type="match status" value="1"/>
</dbReference>
<dbReference type="OrthoDB" id="9773828at2"/>